<reference evidence="2" key="1">
    <citation type="submission" date="2023-10" db="EMBL/GenBank/DDBJ databases">
        <authorList>
            <person name="Chen Y."/>
            <person name="Shah S."/>
            <person name="Dougan E. K."/>
            <person name="Thang M."/>
            <person name="Chan C."/>
        </authorList>
    </citation>
    <scope>NUCLEOTIDE SEQUENCE [LARGE SCALE GENOMIC DNA]</scope>
</reference>
<protein>
    <submittedName>
        <fullName evidence="2">Uncharacterized protein</fullName>
    </submittedName>
</protein>
<evidence type="ECO:0000256" key="1">
    <source>
        <dbReference type="SAM" id="MobiDB-lite"/>
    </source>
</evidence>
<organism evidence="2 3">
    <name type="scientific">Prorocentrum cordatum</name>
    <dbReference type="NCBI Taxonomy" id="2364126"/>
    <lineage>
        <taxon>Eukaryota</taxon>
        <taxon>Sar</taxon>
        <taxon>Alveolata</taxon>
        <taxon>Dinophyceae</taxon>
        <taxon>Prorocentrales</taxon>
        <taxon>Prorocentraceae</taxon>
        <taxon>Prorocentrum</taxon>
    </lineage>
</organism>
<feature type="region of interest" description="Disordered" evidence="1">
    <location>
        <begin position="1"/>
        <end position="25"/>
    </location>
</feature>
<accession>A0ABN9QYE0</accession>
<comment type="caution">
    <text evidence="2">The sequence shown here is derived from an EMBL/GenBank/DDBJ whole genome shotgun (WGS) entry which is preliminary data.</text>
</comment>
<keyword evidence="3" id="KW-1185">Reference proteome</keyword>
<feature type="non-terminal residue" evidence="2">
    <location>
        <position position="192"/>
    </location>
</feature>
<feature type="non-terminal residue" evidence="2">
    <location>
        <position position="1"/>
    </location>
</feature>
<dbReference type="Proteomes" id="UP001189429">
    <property type="component" value="Unassembled WGS sequence"/>
</dbReference>
<evidence type="ECO:0000313" key="2">
    <source>
        <dbReference type="EMBL" id="CAK0810253.1"/>
    </source>
</evidence>
<sequence>DLAKMARKTLSDHKPKKREDERMSVTKFTETVGEGRLALATARRRFMICRKDCDKFPRETNNEKMLRECLMAGRCIHQCPGDKRLRPFGPGAHNRLKMPVRICTRKVLDGDFSMTFIGAGDDDIYPDDRHPPAEVLDMVKVARLADLSLNPFAPACQAATAAALPAQLGDPKERRHAMPISIQALGVEEKKK</sequence>
<evidence type="ECO:0000313" key="3">
    <source>
        <dbReference type="Proteomes" id="UP001189429"/>
    </source>
</evidence>
<proteinExistence type="predicted"/>
<gene>
    <name evidence="2" type="ORF">PCOR1329_LOCUS15270</name>
</gene>
<feature type="compositionally biased region" description="Basic and acidic residues" evidence="1">
    <location>
        <begin position="1"/>
        <end position="24"/>
    </location>
</feature>
<name>A0ABN9QYE0_9DINO</name>
<dbReference type="EMBL" id="CAUYUJ010004607">
    <property type="protein sequence ID" value="CAK0810253.1"/>
    <property type="molecule type" value="Genomic_DNA"/>
</dbReference>